<comment type="caution">
    <text evidence="2">The sequence shown here is derived from an EMBL/GenBank/DDBJ whole genome shotgun (WGS) entry which is preliminary data.</text>
</comment>
<protein>
    <submittedName>
        <fullName evidence="2">Uncharacterized protein</fullName>
    </submittedName>
</protein>
<gene>
    <name evidence="2" type="ORF">ABT39_MTgene2349</name>
</gene>
<dbReference type="AlphaFoldDB" id="A0A124GMI6"/>
<evidence type="ECO:0000313" key="2">
    <source>
        <dbReference type="EMBL" id="KUM45783.1"/>
    </source>
</evidence>
<evidence type="ECO:0000256" key="1">
    <source>
        <dbReference type="SAM" id="SignalP"/>
    </source>
</evidence>
<geneLocation type="mitochondrion" evidence="2"/>
<sequence length="63" mass="7118">MNLALDSFLLFLVSLVRALGMTLLYLSISCRGNRVPLVPFPKHLECADHRPLFSKAPWLSYQG</sequence>
<reference evidence="2" key="1">
    <citation type="journal article" date="2015" name="Genome Biol. Evol.">
        <title>Organellar Genomes of White Spruce (Picea glauca): Assembly and Annotation.</title>
        <authorList>
            <person name="Jackman S.D."/>
            <person name="Warren R.L."/>
            <person name="Gibb E.A."/>
            <person name="Vandervalk B.P."/>
            <person name="Mohamadi H."/>
            <person name="Chu J."/>
            <person name="Raymond A."/>
            <person name="Pleasance S."/>
            <person name="Coope R."/>
            <person name="Wildung M.R."/>
            <person name="Ritland C.E."/>
            <person name="Bousquet J."/>
            <person name="Jones S.J."/>
            <person name="Bohlmann J."/>
            <person name="Birol I."/>
        </authorList>
    </citation>
    <scope>NUCLEOTIDE SEQUENCE [LARGE SCALE GENOMIC DNA]</scope>
    <source>
        <tissue evidence="2">Flushing bud</tissue>
    </source>
</reference>
<feature type="signal peptide" evidence="1">
    <location>
        <begin position="1"/>
        <end position="18"/>
    </location>
</feature>
<keyword evidence="2" id="KW-0496">Mitochondrion</keyword>
<accession>A0A124GMI6</accession>
<feature type="chain" id="PRO_5007172421" evidence="1">
    <location>
        <begin position="19"/>
        <end position="63"/>
    </location>
</feature>
<keyword evidence="1" id="KW-0732">Signal</keyword>
<dbReference type="EMBL" id="LKAM01000016">
    <property type="protein sequence ID" value="KUM45783.1"/>
    <property type="molecule type" value="Genomic_DNA"/>
</dbReference>
<proteinExistence type="predicted"/>
<name>A0A124GMI6_PICGL</name>
<organism evidence="2">
    <name type="scientific">Picea glauca</name>
    <name type="common">White spruce</name>
    <name type="synonym">Pinus glauca</name>
    <dbReference type="NCBI Taxonomy" id="3330"/>
    <lineage>
        <taxon>Eukaryota</taxon>
        <taxon>Viridiplantae</taxon>
        <taxon>Streptophyta</taxon>
        <taxon>Embryophyta</taxon>
        <taxon>Tracheophyta</taxon>
        <taxon>Spermatophyta</taxon>
        <taxon>Pinopsida</taxon>
        <taxon>Pinidae</taxon>
        <taxon>Conifers I</taxon>
        <taxon>Pinales</taxon>
        <taxon>Pinaceae</taxon>
        <taxon>Picea</taxon>
    </lineage>
</organism>